<feature type="transmembrane region" description="Helical" evidence="2">
    <location>
        <begin position="118"/>
        <end position="140"/>
    </location>
</feature>
<feature type="domain" description="PH" evidence="3">
    <location>
        <begin position="281"/>
        <end position="392"/>
    </location>
</feature>
<feature type="transmembrane region" description="Helical" evidence="2">
    <location>
        <begin position="32"/>
        <end position="55"/>
    </location>
</feature>
<dbReference type="Pfam" id="PF00169">
    <property type="entry name" value="PH"/>
    <property type="match status" value="1"/>
</dbReference>
<dbReference type="EMBL" id="BRYA01000168">
    <property type="protein sequence ID" value="GMI42230.1"/>
    <property type="molecule type" value="Genomic_DNA"/>
</dbReference>
<dbReference type="OrthoDB" id="186457at2759"/>
<evidence type="ECO:0000259" key="3">
    <source>
        <dbReference type="PROSITE" id="PS50003"/>
    </source>
</evidence>
<dbReference type="AlphaFoldDB" id="A0A9W7GEJ0"/>
<dbReference type="SMART" id="SM00233">
    <property type="entry name" value="PH"/>
    <property type="match status" value="1"/>
</dbReference>
<dbReference type="PROSITE" id="PS50003">
    <property type="entry name" value="PH_DOMAIN"/>
    <property type="match status" value="1"/>
</dbReference>
<proteinExistence type="predicted"/>
<dbReference type="CDD" id="cd00821">
    <property type="entry name" value="PH"/>
    <property type="match status" value="1"/>
</dbReference>
<reference evidence="5" key="1">
    <citation type="journal article" date="2023" name="Commun. Biol.">
        <title>Genome analysis of Parmales, the sister group of diatoms, reveals the evolutionary specialization of diatoms from phago-mixotrophs to photoautotrophs.</title>
        <authorList>
            <person name="Ban H."/>
            <person name="Sato S."/>
            <person name="Yoshikawa S."/>
            <person name="Yamada K."/>
            <person name="Nakamura Y."/>
            <person name="Ichinomiya M."/>
            <person name="Sato N."/>
            <person name="Blanc-Mathieu R."/>
            <person name="Endo H."/>
            <person name="Kuwata A."/>
            <person name="Ogata H."/>
        </authorList>
    </citation>
    <scope>NUCLEOTIDE SEQUENCE [LARGE SCALE GENOMIC DNA]</scope>
</reference>
<feature type="transmembrane region" description="Helical" evidence="2">
    <location>
        <begin position="152"/>
        <end position="171"/>
    </location>
</feature>
<name>A0A9W7GEJ0_9STRA</name>
<keyword evidence="2" id="KW-1133">Transmembrane helix</keyword>
<dbReference type="InterPro" id="IPR011993">
    <property type="entry name" value="PH-like_dom_sf"/>
</dbReference>
<dbReference type="Proteomes" id="UP001165065">
    <property type="component" value="Unassembled WGS sequence"/>
</dbReference>
<evidence type="ECO:0000256" key="1">
    <source>
        <dbReference type="SAM" id="MobiDB-lite"/>
    </source>
</evidence>
<keyword evidence="2" id="KW-0812">Transmembrane</keyword>
<evidence type="ECO:0000256" key="2">
    <source>
        <dbReference type="SAM" id="Phobius"/>
    </source>
</evidence>
<evidence type="ECO:0000313" key="5">
    <source>
        <dbReference type="Proteomes" id="UP001165065"/>
    </source>
</evidence>
<protein>
    <recommendedName>
        <fullName evidence="3">PH domain-containing protein</fullName>
    </recommendedName>
</protein>
<feature type="compositionally biased region" description="Basic and acidic residues" evidence="1">
    <location>
        <begin position="266"/>
        <end position="279"/>
    </location>
</feature>
<dbReference type="Gene3D" id="2.30.29.30">
    <property type="entry name" value="Pleckstrin-homology domain (PH domain)/Phosphotyrosine-binding domain (PTB)"/>
    <property type="match status" value="1"/>
</dbReference>
<accession>A0A9W7GEJ0</accession>
<feature type="region of interest" description="Disordered" evidence="1">
    <location>
        <begin position="257"/>
        <end position="282"/>
    </location>
</feature>
<dbReference type="InterPro" id="IPR001849">
    <property type="entry name" value="PH_domain"/>
</dbReference>
<organism evidence="4 5">
    <name type="scientific">Triparma columacea</name>
    <dbReference type="NCBI Taxonomy" id="722753"/>
    <lineage>
        <taxon>Eukaryota</taxon>
        <taxon>Sar</taxon>
        <taxon>Stramenopiles</taxon>
        <taxon>Ochrophyta</taxon>
        <taxon>Bolidophyceae</taxon>
        <taxon>Parmales</taxon>
        <taxon>Triparmaceae</taxon>
        <taxon>Triparma</taxon>
    </lineage>
</organism>
<comment type="caution">
    <text evidence="4">The sequence shown here is derived from an EMBL/GenBank/DDBJ whole genome shotgun (WGS) entry which is preliminary data.</text>
</comment>
<sequence>MLSAENVALENRAIRLMLQIREKELNYITNKYNAMGTQAALVGGFAVTTLTSITITENIPFIVRWSFFAFSSISLACCISCILNATFVTVWGPGLALRGPRGSMAKAYYGMVFEQKQIFGSFVVGVTFFAFQSVVAFWIIDADDNDQPFESYSFFSTSIMMLGGIYAFHALRRMHERFHAISPDELNLRPSLPFVQEMGGLASGAATVEDSEIASLQKKQLDRDGPKRKTGKPNAADAFASKLRRFSLLGGDLSPDQVRSSITNPEKMKNGRAGKKDDNVPTNFHGYLNKKSHHKGGMQYLHGDPWKARWFVLQEGKLYYYLTEEEWKNGKPPRNAENPILMGSYEVMVNPKDFDWGFMLESVGQQDRDWELRANSETLRLAWIKVLLNSSLMGGNRGSDLEMMIGGGDETSNFV</sequence>
<evidence type="ECO:0000313" key="4">
    <source>
        <dbReference type="EMBL" id="GMI42230.1"/>
    </source>
</evidence>
<keyword evidence="5" id="KW-1185">Reference proteome</keyword>
<feature type="transmembrane region" description="Helical" evidence="2">
    <location>
        <begin position="67"/>
        <end position="97"/>
    </location>
</feature>
<gene>
    <name evidence="4" type="ORF">TrCOL_g4124</name>
</gene>
<dbReference type="SUPFAM" id="SSF50729">
    <property type="entry name" value="PH domain-like"/>
    <property type="match status" value="1"/>
</dbReference>
<keyword evidence="2" id="KW-0472">Membrane</keyword>